<dbReference type="Proteomes" id="UP000800040">
    <property type="component" value="Unassembled WGS sequence"/>
</dbReference>
<dbReference type="AlphaFoldDB" id="A0A6A5KM90"/>
<sequence>MPRPLSYTQRILSGRTFRLLHIVPARDQNEQLECYCLPYNIDEAPSYEALSYVWGNPDPPTELLCNGQSIQIGPSLSQALRRLRCQETARIVWADAICINQEDEAEKSHQVPMMGRIYSSARRVVVWLGHGDAHQTQPSFGCSRNIANACYLSDQRHGIVSDHSARHEEVNIPESLFDPLILSSLQELYERPWFSRIWCIQEIRLASNAQVIWGDAEMSWSDLAVSASWIFDKMSLLEEDDRDDPVASLVKEIPVQNADMMRDKERYHLLEALDHFRGGFQASNPKDKVYGLLSLVSPRIEVDALNVNYNKSVGEVYADTALVVIQLYSRLTAFAHVTHPPDYDGPGPGDYEKHEDYNGFSEYRSWAPRWDDIAVAEKLGVPEDDCPWSACGEHVEAVAVTNPCEPRQLCLKGVVYDKVYEVGDIMDYYNLKDPKHADDYEHDDVSIPDAEDIYAISDPSETHPFIKAFESTDGKLSLERFARTLTTGRWDLGNSYVQHLDNDTQSRHRDACLRSLDRLTQLQFIDDESVYAHDYDSARFERDAYDACKQRRTCWTEKGSYGLGPHCMRTGDIIVVLYGGNTPYVLRPRGAEYIFMGQAYVDEIMHGELFQGSATEVPQEQTFCLL</sequence>
<dbReference type="PANTHER" id="PTHR24148">
    <property type="entry name" value="ANKYRIN REPEAT DOMAIN-CONTAINING PROTEIN 39 HOMOLOG-RELATED"/>
    <property type="match status" value="1"/>
</dbReference>
<gene>
    <name evidence="2" type="ORF">BDW02DRAFT_566792</name>
</gene>
<accession>A0A6A5KM90</accession>
<proteinExistence type="predicted"/>
<feature type="domain" description="Heterokaryon incompatibility" evidence="1">
    <location>
        <begin position="47"/>
        <end position="202"/>
    </location>
</feature>
<evidence type="ECO:0000313" key="3">
    <source>
        <dbReference type="Proteomes" id="UP000800040"/>
    </source>
</evidence>
<dbReference type="PANTHER" id="PTHR24148:SF80">
    <property type="entry name" value="HETEROKARYON INCOMPATIBILITY DOMAIN-CONTAINING PROTEIN"/>
    <property type="match status" value="1"/>
</dbReference>
<evidence type="ECO:0000259" key="1">
    <source>
        <dbReference type="Pfam" id="PF06985"/>
    </source>
</evidence>
<dbReference type="EMBL" id="ML975270">
    <property type="protein sequence ID" value="KAF1836701.1"/>
    <property type="molecule type" value="Genomic_DNA"/>
</dbReference>
<dbReference type="InterPro" id="IPR010730">
    <property type="entry name" value="HET"/>
</dbReference>
<organism evidence="2 3">
    <name type="scientific">Decorospora gaudefroyi</name>
    <dbReference type="NCBI Taxonomy" id="184978"/>
    <lineage>
        <taxon>Eukaryota</taxon>
        <taxon>Fungi</taxon>
        <taxon>Dikarya</taxon>
        <taxon>Ascomycota</taxon>
        <taxon>Pezizomycotina</taxon>
        <taxon>Dothideomycetes</taxon>
        <taxon>Pleosporomycetidae</taxon>
        <taxon>Pleosporales</taxon>
        <taxon>Pleosporineae</taxon>
        <taxon>Pleosporaceae</taxon>
        <taxon>Decorospora</taxon>
    </lineage>
</organism>
<protein>
    <submittedName>
        <fullName evidence="2">HET-domain-containing protein</fullName>
    </submittedName>
</protein>
<keyword evidence="3" id="KW-1185">Reference proteome</keyword>
<dbReference type="Pfam" id="PF26639">
    <property type="entry name" value="Het-6_barrel"/>
    <property type="match status" value="1"/>
</dbReference>
<dbReference type="Pfam" id="PF06985">
    <property type="entry name" value="HET"/>
    <property type="match status" value="1"/>
</dbReference>
<reference evidence="2" key="1">
    <citation type="submission" date="2020-01" db="EMBL/GenBank/DDBJ databases">
        <authorList>
            <consortium name="DOE Joint Genome Institute"/>
            <person name="Haridas S."/>
            <person name="Albert R."/>
            <person name="Binder M."/>
            <person name="Bloem J."/>
            <person name="Labutti K."/>
            <person name="Salamov A."/>
            <person name="Andreopoulos B."/>
            <person name="Baker S.E."/>
            <person name="Barry K."/>
            <person name="Bills G."/>
            <person name="Bluhm B.H."/>
            <person name="Cannon C."/>
            <person name="Castanera R."/>
            <person name="Culley D.E."/>
            <person name="Daum C."/>
            <person name="Ezra D."/>
            <person name="Gonzalez J.B."/>
            <person name="Henrissat B."/>
            <person name="Kuo A."/>
            <person name="Liang C."/>
            <person name="Lipzen A."/>
            <person name="Lutzoni F."/>
            <person name="Magnuson J."/>
            <person name="Mondo S."/>
            <person name="Nolan M."/>
            <person name="Ohm R."/>
            <person name="Pangilinan J."/>
            <person name="Park H.-J."/>
            <person name="Ramirez L."/>
            <person name="Alfaro M."/>
            <person name="Sun H."/>
            <person name="Tritt A."/>
            <person name="Yoshinaga Y."/>
            <person name="Zwiers L.-H."/>
            <person name="Turgeon B.G."/>
            <person name="Goodwin S.B."/>
            <person name="Spatafora J.W."/>
            <person name="Crous P.W."/>
            <person name="Grigoriev I.V."/>
        </authorList>
    </citation>
    <scope>NUCLEOTIDE SEQUENCE</scope>
    <source>
        <strain evidence="2">P77</strain>
    </source>
</reference>
<name>A0A6A5KM90_9PLEO</name>
<dbReference type="OrthoDB" id="5386682at2759"/>
<dbReference type="InterPro" id="IPR052895">
    <property type="entry name" value="HetReg/Transcr_Mod"/>
</dbReference>
<evidence type="ECO:0000313" key="2">
    <source>
        <dbReference type="EMBL" id="KAF1836701.1"/>
    </source>
</evidence>